<dbReference type="EMBL" id="JAAIUW010000008">
    <property type="protein sequence ID" value="KAF7819872.1"/>
    <property type="molecule type" value="Genomic_DNA"/>
</dbReference>
<dbReference type="Proteomes" id="UP000634136">
    <property type="component" value="Unassembled WGS sequence"/>
</dbReference>
<dbReference type="Pfam" id="PF03195">
    <property type="entry name" value="LOB"/>
    <property type="match status" value="1"/>
</dbReference>
<name>A0A834TF04_9FABA</name>
<evidence type="ECO:0000313" key="4">
    <source>
        <dbReference type="EMBL" id="KAF7819872.1"/>
    </source>
</evidence>
<feature type="domain" description="LOB" evidence="3">
    <location>
        <begin position="3"/>
        <end position="109"/>
    </location>
</feature>
<dbReference type="PROSITE" id="PS50891">
    <property type="entry name" value="LOB"/>
    <property type="match status" value="1"/>
</dbReference>
<evidence type="ECO:0000259" key="3">
    <source>
        <dbReference type="PROSITE" id="PS50891"/>
    </source>
</evidence>
<evidence type="ECO:0000256" key="2">
    <source>
        <dbReference type="SAM" id="MobiDB-lite"/>
    </source>
</evidence>
<feature type="region of interest" description="Disordered" evidence="2">
    <location>
        <begin position="180"/>
        <end position="230"/>
    </location>
</feature>
<keyword evidence="5" id="KW-1185">Reference proteome</keyword>
<evidence type="ECO:0000313" key="5">
    <source>
        <dbReference type="Proteomes" id="UP000634136"/>
    </source>
</evidence>
<comment type="similarity">
    <text evidence="1">Belongs to the LOB domain-containing protein family.</text>
</comment>
<dbReference type="OrthoDB" id="1922547at2759"/>
<reference evidence="4" key="1">
    <citation type="submission" date="2020-09" db="EMBL/GenBank/DDBJ databases">
        <title>Genome-Enabled Discovery of Anthraquinone Biosynthesis in Senna tora.</title>
        <authorList>
            <person name="Kang S.-H."/>
            <person name="Pandey R.P."/>
            <person name="Lee C.-M."/>
            <person name="Sim J.-S."/>
            <person name="Jeong J.-T."/>
            <person name="Choi B.-S."/>
            <person name="Jung M."/>
            <person name="Ginzburg D."/>
            <person name="Zhao K."/>
            <person name="Won S.Y."/>
            <person name="Oh T.-J."/>
            <person name="Yu Y."/>
            <person name="Kim N.-H."/>
            <person name="Lee O.R."/>
            <person name="Lee T.-H."/>
            <person name="Bashyal P."/>
            <person name="Kim T.-S."/>
            <person name="Lee W.-H."/>
            <person name="Kawkins C."/>
            <person name="Kim C.-K."/>
            <person name="Kim J.S."/>
            <person name="Ahn B.O."/>
            <person name="Rhee S.Y."/>
            <person name="Sohng J.K."/>
        </authorList>
    </citation>
    <scope>NUCLEOTIDE SEQUENCE</scope>
    <source>
        <tissue evidence="4">Leaf</tissue>
    </source>
</reference>
<organism evidence="4 5">
    <name type="scientific">Senna tora</name>
    <dbReference type="NCBI Taxonomy" id="362788"/>
    <lineage>
        <taxon>Eukaryota</taxon>
        <taxon>Viridiplantae</taxon>
        <taxon>Streptophyta</taxon>
        <taxon>Embryophyta</taxon>
        <taxon>Tracheophyta</taxon>
        <taxon>Spermatophyta</taxon>
        <taxon>Magnoliopsida</taxon>
        <taxon>eudicotyledons</taxon>
        <taxon>Gunneridae</taxon>
        <taxon>Pentapetalae</taxon>
        <taxon>rosids</taxon>
        <taxon>fabids</taxon>
        <taxon>Fabales</taxon>
        <taxon>Fabaceae</taxon>
        <taxon>Caesalpinioideae</taxon>
        <taxon>Cassia clade</taxon>
        <taxon>Senna</taxon>
    </lineage>
</organism>
<dbReference type="GO" id="GO:0010468">
    <property type="term" value="P:regulation of gene expression"/>
    <property type="evidence" value="ECO:0007669"/>
    <property type="project" value="TreeGrafter"/>
</dbReference>
<dbReference type="AlphaFoldDB" id="A0A834TF04"/>
<accession>A0A834TF04</accession>
<sequence length="267" mass="28307">MRLSCNGCRVLRKGCSADCPIRPCLQWIPSPESQSNATLFLAKFYGRAGLINLINSGAPHVRPAIFKSWLYEACGRIVNPIFGSAGLLSSGSWHLCQAAVEAVLRGAPITTVSLESACDGVSPLLKSCDIRHVGRKGNSTACVSDKLHKVVTTSGSQFKRAGAKQKKKPQVVEPVVMAHSGSELDGSGVSEHRSRGGSVSGEADSSTVETVEASPAPARSDERSEAEDGEVELELTLWWGQDGKSNRDMNGSDANTCKLQVGIDHCG</sequence>
<proteinExistence type="inferred from homology"/>
<gene>
    <name evidence="4" type="ORF">G2W53_025327</name>
</gene>
<dbReference type="PANTHER" id="PTHR31304:SF73">
    <property type="entry name" value="OS01G0511000 PROTEIN"/>
    <property type="match status" value="1"/>
</dbReference>
<protein>
    <submittedName>
        <fullName evidence="4">LOB domain-containing protein 41-like</fullName>
    </submittedName>
</protein>
<dbReference type="InterPro" id="IPR004883">
    <property type="entry name" value="LOB"/>
</dbReference>
<evidence type="ECO:0000256" key="1">
    <source>
        <dbReference type="ARBA" id="ARBA00005474"/>
    </source>
</evidence>
<dbReference type="PANTHER" id="PTHR31304">
    <property type="entry name" value="LOB DOMAIN-CONTAINING PROTEIN 38"/>
    <property type="match status" value="1"/>
</dbReference>
<comment type="caution">
    <text evidence="4">The sequence shown here is derived from an EMBL/GenBank/DDBJ whole genome shotgun (WGS) entry which is preliminary data.</text>
</comment>